<protein>
    <submittedName>
        <fullName evidence="2">Uncharacterized protein</fullName>
    </submittedName>
</protein>
<dbReference type="AlphaFoldDB" id="A0A6L2JPW8"/>
<feature type="compositionally biased region" description="Low complexity" evidence="1">
    <location>
        <begin position="524"/>
        <end position="535"/>
    </location>
</feature>
<proteinExistence type="predicted"/>
<dbReference type="EMBL" id="BKCJ010000961">
    <property type="protein sequence ID" value="GEU37704.1"/>
    <property type="molecule type" value="Genomic_DNA"/>
</dbReference>
<feature type="compositionally biased region" description="Low complexity" evidence="1">
    <location>
        <begin position="480"/>
        <end position="499"/>
    </location>
</feature>
<feature type="region of interest" description="Disordered" evidence="1">
    <location>
        <begin position="72"/>
        <end position="100"/>
    </location>
</feature>
<feature type="compositionally biased region" description="Basic residues" evidence="1">
    <location>
        <begin position="879"/>
        <end position="890"/>
    </location>
</feature>
<feature type="compositionally biased region" description="Basic residues" evidence="1">
    <location>
        <begin position="807"/>
        <end position="820"/>
    </location>
</feature>
<feature type="compositionally biased region" description="Basic and acidic residues" evidence="1">
    <location>
        <begin position="716"/>
        <end position="726"/>
    </location>
</feature>
<feature type="compositionally biased region" description="Low complexity" evidence="1">
    <location>
        <begin position="594"/>
        <end position="603"/>
    </location>
</feature>
<name>A0A6L2JPW8_TANCI</name>
<feature type="compositionally biased region" description="Low complexity" evidence="1">
    <location>
        <begin position="558"/>
        <end position="568"/>
    </location>
</feature>
<feature type="compositionally biased region" description="Low complexity" evidence="1">
    <location>
        <begin position="416"/>
        <end position="472"/>
    </location>
</feature>
<feature type="compositionally biased region" description="Basic residues" evidence="1">
    <location>
        <begin position="547"/>
        <end position="557"/>
    </location>
</feature>
<feature type="region of interest" description="Disordered" evidence="1">
    <location>
        <begin position="416"/>
        <end position="820"/>
    </location>
</feature>
<reference evidence="2" key="1">
    <citation type="journal article" date="2019" name="Sci. Rep.">
        <title>Draft genome of Tanacetum cinerariifolium, the natural source of mosquito coil.</title>
        <authorList>
            <person name="Yamashiro T."/>
            <person name="Shiraishi A."/>
            <person name="Satake H."/>
            <person name="Nakayama K."/>
        </authorList>
    </citation>
    <scope>NUCLEOTIDE SEQUENCE</scope>
</reference>
<organism evidence="2">
    <name type="scientific">Tanacetum cinerariifolium</name>
    <name type="common">Dalmatian daisy</name>
    <name type="synonym">Chrysanthemum cinerariifolium</name>
    <dbReference type="NCBI Taxonomy" id="118510"/>
    <lineage>
        <taxon>Eukaryota</taxon>
        <taxon>Viridiplantae</taxon>
        <taxon>Streptophyta</taxon>
        <taxon>Embryophyta</taxon>
        <taxon>Tracheophyta</taxon>
        <taxon>Spermatophyta</taxon>
        <taxon>Magnoliopsida</taxon>
        <taxon>eudicotyledons</taxon>
        <taxon>Gunneridae</taxon>
        <taxon>Pentapetalae</taxon>
        <taxon>asterids</taxon>
        <taxon>campanulids</taxon>
        <taxon>Asterales</taxon>
        <taxon>Asteraceae</taxon>
        <taxon>Asteroideae</taxon>
        <taxon>Anthemideae</taxon>
        <taxon>Anthemidinae</taxon>
        <taxon>Tanacetum</taxon>
    </lineage>
</organism>
<evidence type="ECO:0000256" key="1">
    <source>
        <dbReference type="SAM" id="MobiDB-lite"/>
    </source>
</evidence>
<feature type="compositionally biased region" description="Basic and acidic residues" evidence="1">
    <location>
        <begin position="604"/>
        <end position="628"/>
    </location>
</feature>
<feature type="compositionally biased region" description="Basic residues" evidence="1">
    <location>
        <begin position="744"/>
        <end position="755"/>
    </location>
</feature>
<gene>
    <name evidence="2" type="ORF">Tci_009682</name>
</gene>
<feature type="compositionally biased region" description="Low complexity" evidence="1">
    <location>
        <begin position="696"/>
        <end position="705"/>
    </location>
</feature>
<feature type="compositionally biased region" description="Basic and acidic residues" evidence="1">
    <location>
        <begin position="502"/>
        <end position="523"/>
    </location>
</feature>
<feature type="region of interest" description="Disordered" evidence="1">
    <location>
        <begin position="879"/>
        <end position="917"/>
    </location>
</feature>
<comment type="caution">
    <text evidence="2">The sequence shown here is derived from an EMBL/GenBank/DDBJ whole genome shotgun (WGS) entry which is preliminary data.</text>
</comment>
<feature type="compositionally biased region" description="Basic and acidic residues" evidence="1">
    <location>
        <begin position="682"/>
        <end position="695"/>
    </location>
</feature>
<feature type="compositionally biased region" description="Basic and acidic residues" evidence="1">
    <location>
        <begin position="569"/>
        <end position="579"/>
    </location>
</feature>
<evidence type="ECO:0000313" key="2">
    <source>
        <dbReference type="EMBL" id="GEU37704.1"/>
    </source>
</evidence>
<accession>A0A6L2JPW8</accession>
<feature type="compositionally biased region" description="Basic and acidic residues" evidence="1">
    <location>
        <begin position="756"/>
        <end position="806"/>
    </location>
</feature>
<feature type="compositionally biased region" description="Low complexity" evidence="1">
    <location>
        <begin position="663"/>
        <end position="675"/>
    </location>
</feature>
<sequence>MDLDELQSDLLALRRLYGLLINDEQYVEDASTGNLDKNARQLLLNLLNVAADKAFEAHAKMLGTQYMTSYNPCSMPQEQSSDGQNPQPLSPSNAPTDFPSLQQVDYLTGESIFSDPTNQAVFRGQTNSISNNEYNIRLKRCRVCQKPKVKQLTKEMSIQDRNVLTLNNISQQQRSWEVQNDPSSVIDSALSFDYVKSLALINLTDEEDQISIEASTKILQIESCISSLQAAVKHVNLVDIDYESQPSQMGQIGNVVVGRSDPINSRRGRGTCNSSNELTLQSQPFDTRTAYTMSPGSQTTSQAAENVGRKNQHNHMPEETYDYFHSGGATSNTNTNRPLYREQMDRKHMDKKEVMGSEIIQWLNPTDRMTTHRRHDYEYQEAEFKREKRAGKMYKDKMNHYKEIYRKHEIVKPISMVSPSSQSLSDSPISSSDYDTISQSEIESQSESQLGSTSSDSEGSSSEVYSRSSGSGADEESESEMYSLSSQDHSPDMSSSIESSESEPKLRKTDPKKGSKGDNKKELSMSSSSETSGSKSKSKSWKTVFGKGHKHGNKKAPKSSSSESSGSESKSKSKLKETVPTKGHKGGKEKEPKSSSSESSGSESKSKIKSKEIISTKGHKGDDKKEAKNSSGASSGYGSNSKPKSLEIVPITGYKSGNKKEPSVSSSSESSGSNSKSKKAVPAKDHKKDTKKEPKMSSSSESSGSKSRKTVPTKNHKSETKKEQKIKQVGRLTKLKDKLAIIFHNHHHHHHHHHHHPDDKDHQQDPDNKDHHKHPDDKDHHHHSDEKDHHKHSDDKDHHKHPDDKDHHHHSDNKDHHRKSIWQKAGKAFAHKKRKDEDYAEQAVNKVHSKAIVVHKLEDKKQKGHLKSLAGGMGGLIKHASHSKKSKKSKSVLTKIPSRKNGKSGGGKVGKKMQWWDMLRRQRKIKRIEKLRGKIAK</sequence>
<feature type="compositionally biased region" description="Low complexity" evidence="1">
    <location>
        <begin position="629"/>
        <end position="642"/>
    </location>
</feature>
<feature type="compositionally biased region" description="Basic residues" evidence="1">
    <location>
        <begin position="706"/>
        <end position="715"/>
    </location>
</feature>